<feature type="domain" description="Prokaryotic-type class I peptide chain release factors" evidence="2">
    <location>
        <begin position="13"/>
        <end position="131"/>
    </location>
</feature>
<gene>
    <name evidence="3" type="ORF">EL17_03475</name>
</gene>
<dbReference type="Proteomes" id="UP000027821">
    <property type="component" value="Unassembled WGS sequence"/>
</dbReference>
<dbReference type="Pfam" id="PF00472">
    <property type="entry name" value="RF-1"/>
    <property type="match status" value="1"/>
</dbReference>
<feature type="region of interest" description="Disordered" evidence="1">
    <location>
        <begin position="104"/>
        <end position="137"/>
    </location>
</feature>
<dbReference type="AlphaFoldDB" id="A0A074L2P5"/>
<keyword evidence="4" id="KW-1185">Reference proteome</keyword>
<dbReference type="GO" id="GO:0003747">
    <property type="term" value="F:translation release factor activity"/>
    <property type="evidence" value="ECO:0007669"/>
    <property type="project" value="InterPro"/>
</dbReference>
<evidence type="ECO:0000256" key="1">
    <source>
        <dbReference type="SAM" id="MobiDB-lite"/>
    </source>
</evidence>
<dbReference type="Gene3D" id="3.30.160.20">
    <property type="match status" value="1"/>
</dbReference>
<organism evidence="3 4">
    <name type="scientific">Anditalea andensis</name>
    <dbReference type="NCBI Taxonomy" id="1048983"/>
    <lineage>
        <taxon>Bacteria</taxon>
        <taxon>Pseudomonadati</taxon>
        <taxon>Bacteroidota</taxon>
        <taxon>Cytophagia</taxon>
        <taxon>Cytophagales</taxon>
        <taxon>Cytophagaceae</taxon>
        <taxon>Anditalea</taxon>
    </lineage>
</organism>
<dbReference type="NCBIfam" id="NF006718">
    <property type="entry name" value="PRK09256.1"/>
    <property type="match status" value="1"/>
</dbReference>
<evidence type="ECO:0000313" key="3">
    <source>
        <dbReference type="EMBL" id="KEO74750.1"/>
    </source>
</evidence>
<dbReference type="SUPFAM" id="SSF110916">
    <property type="entry name" value="Peptidyl-tRNA hydrolase domain-like"/>
    <property type="match status" value="1"/>
</dbReference>
<proteinExistence type="predicted"/>
<dbReference type="STRING" id="1048983.EL17_03475"/>
<evidence type="ECO:0000313" key="4">
    <source>
        <dbReference type="Proteomes" id="UP000027821"/>
    </source>
</evidence>
<reference evidence="3 4" key="1">
    <citation type="submission" date="2014-04" db="EMBL/GenBank/DDBJ databases">
        <title>Characterization and application of a salt tolerant electro-active bacterium.</title>
        <authorList>
            <person name="Yang L."/>
            <person name="Wei S."/>
            <person name="Tay Q.X.M."/>
        </authorList>
    </citation>
    <scope>NUCLEOTIDE SEQUENCE [LARGE SCALE GENOMIC DNA]</scope>
    <source>
        <strain evidence="3 4">LY1</strain>
    </source>
</reference>
<dbReference type="PANTHER" id="PTHR47814:SF1">
    <property type="entry name" value="PEPTIDYL-TRNA HYDROLASE ARFB"/>
    <property type="match status" value="1"/>
</dbReference>
<dbReference type="GO" id="GO:0043022">
    <property type="term" value="F:ribosome binding"/>
    <property type="evidence" value="ECO:0007669"/>
    <property type="project" value="TreeGrafter"/>
</dbReference>
<dbReference type="eggNOG" id="COG0216">
    <property type="taxonomic scope" value="Bacteria"/>
</dbReference>
<evidence type="ECO:0000259" key="2">
    <source>
        <dbReference type="Pfam" id="PF00472"/>
    </source>
</evidence>
<dbReference type="GO" id="GO:0072344">
    <property type="term" value="P:rescue of stalled ribosome"/>
    <property type="evidence" value="ECO:0007669"/>
    <property type="project" value="TreeGrafter"/>
</dbReference>
<dbReference type="GO" id="GO:0004045">
    <property type="term" value="F:peptidyl-tRNA hydrolase activity"/>
    <property type="evidence" value="ECO:0007669"/>
    <property type="project" value="TreeGrafter"/>
</dbReference>
<comment type="caution">
    <text evidence="3">The sequence shown here is derived from an EMBL/GenBank/DDBJ whole genome shotgun (WGS) entry which is preliminary data.</text>
</comment>
<accession>A0A074L2P5</accession>
<dbReference type="EMBL" id="JMIH01000014">
    <property type="protein sequence ID" value="KEO74750.1"/>
    <property type="molecule type" value="Genomic_DNA"/>
</dbReference>
<sequence>MIMSHPIQYRGLESEMDFEVSRSSGPGGQNVNKVNSRVTLRFNVTGSVLLDDQEKAVLFKKLSLTASGDLLISSQASRSQLKNKEACKERFYDILREAFKKKKVRRVTRPTKSSQRKRLDEKKKQGEKKRWRGEVDY</sequence>
<name>A0A074L2P5_9BACT</name>
<dbReference type="InterPro" id="IPR000352">
    <property type="entry name" value="Pep_chain_release_fac_I"/>
</dbReference>
<protein>
    <recommendedName>
        <fullName evidence="2">Prokaryotic-type class I peptide chain release factors domain-containing protein</fullName>
    </recommendedName>
</protein>
<dbReference type="PANTHER" id="PTHR47814">
    <property type="entry name" value="PEPTIDYL-TRNA HYDROLASE ARFB"/>
    <property type="match status" value="1"/>
</dbReference>